<reference evidence="3" key="1">
    <citation type="journal article" date="2019" name="Int. J. Syst. Evol. Microbiol.">
        <title>The Global Catalogue of Microorganisms (GCM) 10K type strain sequencing project: providing services to taxonomists for standard genome sequencing and annotation.</title>
        <authorList>
            <consortium name="The Broad Institute Genomics Platform"/>
            <consortium name="The Broad Institute Genome Sequencing Center for Infectious Disease"/>
            <person name="Wu L."/>
            <person name="Ma J."/>
        </authorList>
    </citation>
    <scope>NUCLEOTIDE SEQUENCE [LARGE SCALE GENOMIC DNA]</scope>
    <source>
        <strain evidence="3">JCM 18304</strain>
    </source>
</reference>
<dbReference type="PANTHER" id="PTHR43591">
    <property type="entry name" value="METHYLTRANSFERASE"/>
    <property type="match status" value="1"/>
</dbReference>
<evidence type="ECO:0000259" key="1">
    <source>
        <dbReference type="Pfam" id="PF08241"/>
    </source>
</evidence>
<dbReference type="Pfam" id="PF08241">
    <property type="entry name" value="Methyltransf_11"/>
    <property type="match status" value="1"/>
</dbReference>
<dbReference type="InterPro" id="IPR013216">
    <property type="entry name" value="Methyltransf_11"/>
</dbReference>
<evidence type="ECO:0000313" key="2">
    <source>
        <dbReference type="EMBL" id="GAA5187093.1"/>
    </source>
</evidence>
<accession>A0ABP9RV05</accession>
<dbReference type="InterPro" id="IPR029063">
    <property type="entry name" value="SAM-dependent_MTases_sf"/>
</dbReference>
<dbReference type="RefSeq" id="WP_345630760.1">
    <property type="nucleotide sequence ID" value="NZ_BAABJQ010000009.1"/>
</dbReference>
<dbReference type="CDD" id="cd02440">
    <property type="entry name" value="AdoMet_MTases"/>
    <property type="match status" value="1"/>
</dbReference>
<protein>
    <recommendedName>
        <fullName evidence="1">Methyltransferase type 11 domain-containing protein</fullName>
    </recommendedName>
</protein>
<dbReference type="SUPFAM" id="SSF53335">
    <property type="entry name" value="S-adenosyl-L-methionine-dependent methyltransferases"/>
    <property type="match status" value="1"/>
</dbReference>
<organism evidence="2 3">
    <name type="scientific">Rugosimonospora acidiphila</name>
    <dbReference type="NCBI Taxonomy" id="556531"/>
    <lineage>
        <taxon>Bacteria</taxon>
        <taxon>Bacillati</taxon>
        <taxon>Actinomycetota</taxon>
        <taxon>Actinomycetes</taxon>
        <taxon>Micromonosporales</taxon>
        <taxon>Micromonosporaceae</taxon>
        <taxon>Rugosimonospora</taxon>
    </lineage>
</organism>
<name>A0ABP9RV05_9ACTN</name>
<dbReference type="Gene3D" id="3.40.50.150">
    <property type="entry name" value="Vaccinia Virus protein VP39"/>
    <property type="match status" value="1"/>
</dbReference>
<evidence type="ECO:0000313" key="3">
    <source>
        <dbReference type="Proteomes" id="UP001501570"/>
    </source>
</evidence>
<dbReference type="EMBL" id="BAABJQ010000009">
    <property type="protein sequence ID" value="GAA5187093.1"/>
    <property type="molecule type" value="Genomic_DNA"/>
</dbReference>
<comment type="caution">
    <text evidence="2">The sequence shown here is derived from an EMBL/GenBank/DDBJ whole genome shotgun (WGS) entry which is preliminary data.</text>
</comment>
<feature type="domain" description="Methyltransferase type 11" evidence="1">
    <location>
        <begin position="55"/>
        <end position="142"/>
    </location>
</feature>
<sequence length="257" mass="28045">MAFDELYDRETLTTREYANPDRLGARMALYEYRDPPHDIVGSAVRLLRDAPGPVLDVGCGPGHYCAALRADRPDRPVFGADLSMGMLAATGPPALAADAAALPVRAGFCGAVLAMHMLYHVPEPEAAVAELARVRAPGGTVLLSTNAPDDKRRVRDLHAEVVRELTGGPVVRDVSRRFDLDHGERVARRHFRTVERLDFRGTIAAPDPEPVMRWLGSMSTVDLTPAVLDEVRARIAATITREGAYRFGVHSGFLVCR</sequence>
<dbReference type="Proteomes" id="UP001501570">
    <property type="component" value="Unassembled WGS sequence"/>
</dbReference>
<gene>
    <name evidence="2" type="ORF">GCM10023322_34640</name>
</gene>
<keyword evidence="3" id="KW-1185">Reference proteome</keyword>
<proteinExistence type="predicted"/>